<dbReference type="EMBL" id="KN823698">
    <property type="protein sequence ID" value="KIO16042.1"/>
    <property type="molecule type" value="Genomic_DNA"/>
</dbReference>
<organism evidence="2 3">
    <name type="scientific">Tulasnella calospora MUT 4182</name>
    <dbReference type="NCBI Taxonomy" id="1051891"/>
    <lineage>
        <taxon>Eukaryota</taxon>
        <taxon>Fungi</taxon>
        <taxon>Dikarya</taxon>
        <taxon>Basidiomycota</taxon>
        <taxon>Agaricomycotina</taxon>
        <taxon>Agaricomycetes</taxon>
        <taxon>Cantharellales</taxon>
        <taxon>Tulasnellaceae</taxon>
        <taxon>Tulasnella</taxon>
    </lineage>
</organism>
<reference evidence="3" key="2">
    <citation type="submission" date="2015-01" db="EMBL/GenBank/DDBJ databases">
        <title>Evolutionary Origins and Diversification of the Mycorrhizal Mutualists.</title>
        <authorList>
            <consortium name="DOE Joint Genome Institute"/>
            <consortium name="Mycorrhizal Genomics Consortium"/>
            <person name="Kohler A."/>
            <person name="Kuo A."/>
            <person name="Nagy L.G."/>
            <person name="Floudas D."/>
            <person name="Copeland A."/>
            <person name="Barry K.W."/>
            <person name="Cichocki N."/>
            <person name="Veneault-Fourrey C."/>
            <person name="LaButti K."/>
            <person name="Lindquist E.A."/>
            <person name="Lipzen A."/>
            <person name="Lundell T."/>
            <person name="Morin E."/>
            <person name="Murat C."/>
            <person name="Riley R."/>
            <person name="Ohm R."/>
            <person name="Sun H."/>
            <person name="Tunlid A."/>
            <person name="Henrissat B."/>
            <person name="Grigoriev I.V."/>
            <person name="Hibbett D.S."/>
            <person name="Martin F."/>
        </authorList>
    </citation>
    <scope>NUCLEOTIDE SEQUENCE [LARGE SCALE GENOMIC DNA]</scope>
    <source>
        <strain evidence="3">MUT 4182</strain>
    </source>
</reference>
<feature type="domain" description="CxC2-like cysteine cluster KDZ transposase-associated" evidence="1">
    <location>
        <begin position="61"/>
        <end position="163"/>
    </location>
</feature>
<sequence>CTQCFGRRILCGPCLLDSHQFLPFHWPEVWIDRSNLSKDSLPQRKDTLPARYGYFKRTSLFEVGLQVGLGHDGGFCPQTHGNDAFRMTVLHTTGQHIVAFRPCACSDKEVWQQLLEVDIFPATEKNPQLGFTFEVLRHQRCFNLRAKTSLKEYYDALVDLTRAAEGRGAVSMLYDQLRLVVRLYRILTTHMRAGRSDASAPLKNGELCVICPACPQPGVNLPEQWDNYPLK</sequence>
<evidence type="ECO:0000313" key="3">
    <source>
        <dbReference type="Proteomes" id="UP000054248"/>
    </source>
</evidence>
<dbReference type="HOGENOM" id="CLU_003703_1_0_1"/>
<reference evidence="2 3" key="1">
    <citation type="submission" date="2014-04" db="EMBL/GenBank/DDBJ databases">
        <authorList>
            <consortium name="DOE Joint Genome Institute"/>
            <person name="Kuo A."/>
            <person name="Girlanda M."/>
            <person name="Perotto S."/>
            <person name="Kohler A."/>
            <person name="Nagy L.G."/>
            <person name="Floudas D."/>
            <person name="Copeland A."/>
            <person name="Barry K.W."/>
            <person name="Cichocki N."/>
            <person name="Veneault-Fourrey C."/>
            <person name="LaButti K."/>
            <person name="Lindquist E.A."/>
            <person name="Lipzen A."/>
            <person name="Lundell T."/>
            <person name="Morin E."/>
            <person name="Murat C."/>
            <person name="Sun H."/>
            <person name="Tunlid A."/>
            <person name="Henrissat B."/>
            <person name="Grigoriev I.V."/>
            <person name="Hibbett D.S."/>
            <person name="Martin F."/>
            <person name="Nordberg H.P."/>
            <person name="Cantor M.N."/>
            <person name="Hua S.X."/>
        </authorList>
    </citation>
    <scope>NUCLEOTIDE SEQUENCE [LARGE SCALE GENOMIC DNA]</scope>
    <source>
        <strain evidence="2 3">MUT 4182</strain>
    </source>
</reference>
<gene>
    <name evidence="2" type="ORF">M407DRAFT_86461</name>
</gene>
<dbReference type="OrthoDB" id="2682806at2759"/>
<proteinExistence type="predicted"/>
<feature type="non-terminal residue" evidence="2">
    <location>
        <position position="1"/>
    </location>
</feature>
<evidence type="ECO:0000259" key="1">
    <source>
        <dbReference type="Pfam" id="PF18803"/>
    </source>
</evidence>
<dbReference type="STRING" id="1051891.A0A0C3L2T1"/>
<accession>A0A0C3L2T1</accession>
<dbReference type="AlphaFoldDB" id="A0A0C3L2T1"/>
<keyword evidence="3" id="KW-1185">Reference proteome</keyword>
<evidence type="ECO:0000313" key="2">
    <source>
        <dbReference type="EMBL" id="KIO16042.1"/>
    </source>
</evidence>
<name>A0A0C3L2T1_9AGAM</name>
<dbReference type="InterPro" id="IPR041457">
    <property type="entry name" value="CxC2_KDZ-assoc"/>
</dbReference>
<dbReference type="Pfam" id="PF18803">
    <property type="entry name" value="CxC2"/>
    <property type="match status" value="1"/>
</dbReference>
<protein>
    <recommendedName>
        <fullName evidence="1">CxC2-like cysteine cluster KDZ transposase-associated domain-containing protein</fullName>
    </recommendedName>
</protein>
<dbReference type="Proteomes" id="UP000054248">
    <property type="component" value="Unassembled WGS sequence"/>
</dbReference>